<evidence type="ECO:0000313" key="2">
    <source>
        <dbReference type="EMBL" id="PFE19422.1"/>
    </source>
</evidence>
<feature type="transmembrane region" description="Helical" evidence="1">
    <location>
        <begin position="20"/>
        <end position="39"/>
    </location>
</feature>
<protein>
    <submittedName>
        <fullName evidence="2">Uncharacterized protein</fullName>
    </submittedName>
</protein>
<gene>
    <name evidence="2" type="ORF">CN307_01755</name>
</gene>
<proteinExistence type="predicted"/>
<sequence>MNVLFSLVRNTMPVDFVMDYSGVVILIFFCLFIMLKVVFRYPEIEDEKNKGICSAVEENIL</sequence>
<organism evidence="2 3">
    <name type="scientific">Bacillus cereus</name>
    <dbReference type="NCBI Taxonomy" id="1396"/>
    <lineage>
        <taxon>Bacteria</taxon>
        <taxon>Bacillati</taxon>
        <taxon>Bacillota</taxon>
        <taxon>Bacilli</taxon>
        <taxon>Bacillales</taxon>
        <taxon>Bacillaceae</taxon>
        <taxon>Bacillus</taxon>
        <taxon>Bacillus cereus group</taxon>
    </lineage>
</organism>
<dbReference type="AlphaFoldDB" id="A0A2A9A548"/>
<accession>A0A2A9A548</accession>
<reference evidence="2 3" key="1">
    <citation type="submission" date="2017-09" db="EMBL/GenBank/DDBJ databases">
        <title>Large-scale bioinformatics analysis of Bacillus genomes uncovers conserved roles of natural products in bacterial physiology.</title>
        <authorList>
            <consortium name="Agbiome Team Llc"/>
            <person name="Bleich R.M."/>
            <person name="Grubbs K.J."/>
            <person name="Santa Maria K.C."/>
            <person name="Allen S.E."/>
            <person name="Farag S."/>
            <person name="Shank E.A."/>
            <person name="Bowers A."/>
        </authorList>
    </citation>
    <scope>NUCLEOTIDE SEQUENCE [LARGE SCALE GENOMIC DNA]</scope>
    <source>
        <strain evidence="2 3">AFS022681</strain>
    </source>
</reference>
<name>A0A2A9A548_BACCE</name>
<evidence type="ECO:0000313" key="3">
    <source>
        <dbReference type="Proteomes" id="UP000220032"/>
    </source>
</evidence>
<keyword evidence="1" id="KW-0812">Transmembrane</keyword>
<comment type="caution">
    <text evidence="2">The sequence shown here is derived from an EMBL/GenBank/DDBJ whole genome shotgun (WGS) entry which is preliminary data.</text>
</comment>
<evidence type="ECO:0000256" key="1">
    <source>
        <dbReference type="SAM" id="Phobius"/>
    </source>
</evidence>
<keyword evidence="1" id="KW-1133">Transmembrane helix</keyword>
<dbReference type="Proteomes" id="UP000220032">
    <property type="component" value="Unassembled WGS sequence"/>
</dbReference>
<dbReference type="EMBL" id="NTRR01000003">
    <property type="protein sequence ID" value="PFE19422.1"/>
    <property type="molecule type" value="Genomic_DNA"/>
</dbReference>
<keyword evidence="1" id="KW-0472">Membrane</keyword>